<dbReference type="GO" id="GO:0016787">
    <property type="term" value="F:hydrolase activity"/>
    <property type="evidence" value="ECO:0007669"/>
    <property type="project" value="UniProtKB-KW"/>
</dbReference>
<dbReference type="GO" id="GO:0000403">
    <property type="term" value="F:Y-form DNA binding"/>
    <property type="evidence" value="ECO:0007669"/>
    <property type="project" value="TreeGrafter"/>
</dbReference>
<dbReference type="EMBL" id="JAIXMP010000032">
    <property type="protein sequence ID" value="KAI9250485.1"/>
    <property type="molecule type" value="Genomic_DNA"/>
</dbReference>
<dbReference type="SUPFAM" id="SSF52540">
    <property type="entry name" value="P-loop containing nucleoside triphosphate hydrolases"/>
    <property type="match status" value="1"/>
</dbReference>
<dbReference type="GO" id="GO:0005759">
    <property type="term" value="C:mitochondrial matrix"/>
    <property type="evidence" value="ECO:0007669"/>
    <property type="project" value="TreeGrafter"/>
</dbReference>
<accession>A0AAD5K191</accession>
<evidence type="ECO:0000259" key="3">
    <source>
        <dbReference type="PROSITE" id="PS51194"/>
    </source>
</evidence>
<organism evidence="4 5">
    <name type="scientific">Phascolomyces articulosus</name>
    <dbReference type="NCBI Taxonomy" id="60185"/>
    <lineage>
        <taxon>Eukaryota</taxon>
        <taxon>Fungi</taxon>
        <taxon>Fungi incertae sedis</taxon>
        <taxon>Mucoromycota</taxon>
        <taxon>Mucoromycotina</taxon>
        <taxon>Mucoromycetes</taxon>
        <taxon>Mucorales</taxon>
        <taxon>Lichtheimiaceae</taxon>
        <taxon>Phascolomyces</taxon>
    </lineage>
</organism>
<name>A0AAD5K191_9FUNG</name>
<evidence type="ECO:0000259" key="2">
    <source>
        <dbReference type="PROSITE" id="PS51192"/>
    </source>
</evidence>
<dbReference type="InterPro" id="IPR001650">
    <property type="entry name" value="Helicase_C-like"/>
</dbReference>
<dbReference type="Gene3D" id="3.40.50.300">
    <property type="entry name" value="P-loop containing nucleotide triphosphate hydrolases"/>
    <property type="match status" value="2"/>
</dbReference>
<dbReference type="CDD" id="cd18799">
    <property type="entry name" value="SF2_C_EcoAI-like"/>
    <property type="match status" value="1"/>
</dbReference>
<dbReference type="InterPro" id="IPR027417">
    <property type="entry name" value="P-loop_NTPase"/>
</dbReference>
<gene>
    <name evidence="4" type="ORF">BDA99DRAFT_208888</name>
</gene>
<dbReference type="Pfam" id="PF00271">
    <property type="entry name" value="Helicase_C"/>
    <property type="match status" value="1"/>
</dbReference>
<dbReference type="Pfam" id="PF04851">
    <property type="entry name" value="ResIII"/>
    <property type="match status" value="1"/>
</dbReference>
<dbReference type="PROSITE" id="PS51194">
    <property type="entry name" value="HELICASE_CTER"/>
    <property type="match status" value="1"/>
</dbReference>
<dbReference type="InterPro" id="IPR006935">
    <property type="entry name" value="Helicase/UvrB_N"/>
</dbReference>
<protein>
    <submittedName>
        <fullName evidence="4">P-loop containing nucleoside triphosphate hydrolase protein</fullName>
    </submittedName>
</protein>
<keyword evidence="1" id="KW-0347">Helicase</keyword>
<dbReference type="GO" id="GO:0036121">
    <property type="term" value="F:double-stranded DNA helicase activity"/>
    <property type="evidence" value="ECO:0007669"/>
    <property type="project" value="TreeGrafter"/>
</dbReference>
<keyword evidence="4" id="KW-0378">Hydrolase</keyword>
<dbReference type="PANTHER" id="PTHR47396">
    <property type="entry name" value="TYPE I RESTRICTION ENZYME ECOKI R PROTEIN"/>
    <property type="match status" value="1"/>
</dbReference>
<reference evidence="4" key="1">
    <citation type="journal article" date="2022" name="IScience">
        <title>Evolution of zygomycete secretomes and the origins of terrestrial fungal ecologies.</title>
        <authorList>
            <person name="Chang Y."/>
            <person name="Wang Y."/>
            <person name="Mondo S."/>
            <person name="Ahrendt S."/>
            <person name="Andreopoulos W."/>
            <person name="Barry K."/>
            <person name="Beard J."/>
            <person name="Benny G.L."/>
            <person name="Blankenship S."/>
            <person name="Bonito G."/>
            <person name="Cuomo C."/>
            <person name="Desiro A."/>
            <person name="Gervers K.A."/>
            <person name="Hundley H."/>
            <person name="Kuo A."/>
            <person name="LaButti K."/>
            <person name="Lang B.F."/>
            <person name="Lipzen A."/>
            <person name="O'Donnell K."/>
            <person name="Pangilinan J."/>
            <person name="Reynolds N."/>
            <person name="Sandor L."/>
            <person name="Smith M.E."/>
            <person name="Tsang A."/>
            <person name="Grigoriev I.V."/>
            <person name="Stajich J.E."/>
            <person name="Spatafora J.W."/>
        </authorList>
    </citation>
    <scope>NUCLEOTIDE SEQUENCE</scope>
    <source>
        <strain evidence="4">RSA 2281</strain>
    </source>
</reference>
<dbReference type="InterPro" id="IPR014001">
    <property type="entry name" value="Helicase_ATP-bd"/>
</dbReference>
<comment type="caution">
    <text evidence="4">The sequence shown here is derived from an EMBL/GenBank/DDBJ whole genome shotgun (WGS) entry which is preliminary data.</text>
</comment>
<dbReference type="Proteomes" id="UP001209540">
    <property type="component" value="Unassembled WGS sequence"/>
</dbReference>
<dbReference type="GO" id="GO:0061749">
    <property type="term" value="F:forked DNA-dependent helicase activity"/>
    <property type="evidence" value="ECO:0007669"/>
    <property type="project" value="TreeGrafter"/>
</dbReference>
<dbReference type="GO" id="GO:0032042">
    <property type="term" value="P:mitochondrial DNA metabolic process"/>
    <property type="evidence" value="ECO:0007669"/>
    <property type="project" value="TreeGrafter"/>
</dbReference>
<feature type="domain" description="Helicase ATP-binding" evidence="2">
    <location>
        <begin position="1"/>
        <end position="144"/>
    </location>
</feature>
<proteinExistence type="predicted"/>
<dbReference type="GO" id="GO:0005524">
    <property type="term" value="F:ATP binding"/>
    <property type="evidence" value="ECO:0007669"/>
    <property type="project" value="InterPro"/>
</dbReference>
<evidence type="ECO:0000256" key="1">
    <source>
        <dbReference type="ARBA" id="ARBA00022806"/>
    </source>
</evidence>
<evidence type="ECO:0000313" key="5">
    <source>
        <dbReference type="Proteomes" id="UP001209540"/>
    </source>
</evidence>
<dbReference type="GO" id="GO:0070125">
    <property type="term" value="P:mitochondrial translational elongation"/>
    <property type="evidence" value="ECO:0007669"/>
    <property type="project" value="TreeGrafter"/>
</dbReference>
<keyword evidence="1" id="KW-0067">ATP-binding</keyword>
<reference evidence="4" key="2">
    <citation type="submission" date="2023-02" db="EMBL/GenBank/DDBJ databases">
        <authorList>
            <consortium name="DOE Joint Genome Institute"/>
            <person name="Mondo S.J."/>
            <person name="Chang Y."/>
            <person name="Wang Y."/>
            <person name="Ahrendt S."/>
            <person name="Andreopoulos W."/>
            <person name="Barry K."/>
            <person name="Beard J."/>
            <person name="Benny G.L."/>
            <person name="Blankenship S."/>
            <person name="Bonito G."/>
            <person name="Cuomo C."/>
            <person name="Desiro A."/>
            <person name="Gervers K.A."/>
            <person name="Hundley H."/>
            <person name="Kuo A."/>
            <person name="LaButti K."/>
            <person name="Lang B.F."/>
            <person name="Lipzen A."/>
            <person name="O'Donnell K."/>
            <person name="Pangilinan J."/>
            <person name="Reynolds N."/>
            <person name="Sandor L."/>
            <person name="Smith M.W."/>
            <person name="Tsang A."/>
            <person name="Grigoriev I.V."/>
            <person name="Stajich J.E."/>
            <person name="Spatafora J.W."/>
        </authorList>
    </citation>
    <scope>NUCLEOTIDE SEQUENCE</scope>
    <source>
        <strain evidence="4">RSA 2281</strain>
    </source>
</reference>
<dbReference type="PROSITE" id="PS51192">
    <property type="entry name" value="HELICASE_ATP_BIND_1"/>
    <property type="match status" value="1"/>
</dbReference>
<keyword evidence="1" id="KW-0547">Nucleotide-binding</keyword>
<dbReference type="AlphaFoldDB" id="A0AAD5K191"/>
<keyword evidence="5" id="KW-1185">Reference proteome</keyword>
<feature type="domain" description="Helicase C-terminal" evidence="3">
    <location>
        <begin position="200"/>
        <end position="363"/>
    </location>
</feature>
<evidence type="ECO:0000313" key="4">
    <source>
        <dbReference type="EMBL" id="KAI9250485.1"/>
    </source>
</evidence>
<dbReference type="PANTHER" id="PTHR47396:SF1">
    <property type="entry name" value="ATP-DEPENDENT HELICASE IRC3-RELATED"/>
    <property type="match status" value="1"/>
</dbReference>
<sequence length="584" mass="66829">MSNLIAKIPDPMPQAKKTLILAHRTELLDQAQTQIKQYNPSWRVVVDQGKRKPDIDDADVIVASVQTLGRKDSRRLERYDPQLFKTIMIDEVHHAAASTYIKILEHFDAPSDNKNHMFVWGCSATVRRHDGIALEGIFDKIVYHMDLLQMIEAGWLSPIKVTTIQTAVDLTHVGTRYDDFQQSQLARAVNVEHRNKIIFQSWQKFALGQERKSTLVFAVDIEHTLTLCNLFRDHGVNADFVTSKTPALTRSETLRKFRNGEIPVLVNCGILTEGTDIPRIDCVLMARPTKSSVLFQQMFGRGMRLYPEKKDCLVIDFVDNFSKASSEGLITFPTLMGLDHSQIVRDENVLDMERRAVAQTNLEHVVLPGNNNNEEQEEQQNDQIGQEIRIKITEYDDLNEFMLETSVSPELRSISANSWVTVGEDKCALNIWTVGTLKLELSKEDGLWRGILTREMTTATRGNAGDSGGNKPRMIFRNKKLPLKADTRSMAIRAADTWLKQNIPKHQQSMALRMASFRKHTATEAQLKALKHHKVESKQTLTKGQAMDLITRLKLGQRKIWQQERQRLLNYRKKQERAILRRKS</sequence>
<dbReference type="InterPro" id="IPR050742">
    <property type="entry name" value="Helicase_Restrict-Modif_Enz"/>
</dbReference>
<dbReference type="SMART" id="SM00490">
    <property type="entry name" value="HELICc"/>
    <property type="match status" value="1"/>
</dbReference>